<dbReference type="Proteomes" id="UP001442494">
    <property type="component" value="Unassembled WGS sequence"/>
</dbReference>
<organism evidence="1 2">
    <name type="scientific">Funiculus sociatus GB2-A5</name>
    <dbReference type="NCBI Taxonomy" id="2933946"/>
    <lineage>
        <taxon>Bacteria</taxon>
        <taxon>Bacillati</taxon>
        <taxon>Cyanobacteriota</taxon>
        <taxon>Cyanophyceae</taxon>
        <taxon>Coleofasciculales</taxon>
        <taxon>Coleofasciculaceae</taxon>
        <taxon>Funiculus</taxon>
    </lineage>
</organism>
<accession>A0ABV0JHL0</accession>
<evidence type="ECO:0000313" key="2">
    <source>
        <dbReference type="Proteomes" id="UP001442494"/>
    </source>
</evidence>
<name>A0ABV0JHL0_9CYAN</name>
<gene>
    <name evidence="1" type="ORF">NDI37_00350</name>
</gene>
<reference evidence="1 2" key="1">
    <citation type="submission" date="2022-04" db="EMBL/GenBank/DDBJ databases">
        <title>Positive selection, recombination, and allopatry shape intraspecific diversity of widespread and dominant cyanobacteria.</title>
        <authorList>
            <person name="Wei J."/>
            <person name="Shu W."/>
            <person name="Hu C."/>
        </authorList>
    </citation>
    <scope>NUCLEOTIDE SEQUENCE [LARGE SCALE GENOMIC DNA]</scope>
    <source>
        <strain evidence="1 2">GB2-A5</strain>
    </source>
</reference>
<dbReference type="EMBL" id="JAMPKK010000001">
    <property type="protein sequence ID" value="MEP0862931.1"/>
    <property type="molecule type" value="Genomic_DNA"/>
</dbReference>
<proteinExistence type="predicted"/>
<keyword evidence="2" id="KW-1185">Reference proteome</keyword>
<sequence>MQPKFTDITSWGQAEILMQPAFIRIIDHIRKHLDQSTWKGTYKEVLIWSGGTSEETKAAFTALQQQLATASPEEASVIENALADIPNPYPGYLLCLQQQDREVSVDLWELCYQVCFRNYNQAIHQENAEVEIDTSLIEEDTGDVDWNLLDAKAKHLVEEIFVNLPSS</sequence>
<protein>
    <submittedName>
        <fullName evidence="1">Uncharacterized protein</fullName>
    </submittedName>
</protein>
<dbReference type="RefSeq" id="WP_190424251.1">
    <property type="nucleotide sequence ID" value="NZ_JAMPKK010000001.1"/>
</dbReference>
<comment type="caution">
    <text evidence="1">The sequence shown here is derived from an EMBL/GenBank/DDBJ whole genome shotgun (WGS) entry which is preliminary data.</text>
</comment>
<evidence type="ECO:0000313" key="1">
    <source>
        <dbReference type="EMBL" id="MEP0862931.1"/>
    </source>
</evidence>